<evidence type="ECO:0000259" key="1">
    <source>
        <dbReference type="PROSITE" id="PS50191"/>
    </source>
</evidence>
<dbReference type="PANTHER" id="PTHR45657:SF1">
    <property type="entry name" value="CRAL-TRIO DOMAIN-CONTAINING PROTEIN YKL091C-RELATED"/>
    <property type="match status" value="1"/>
</dbReference>
<dbReference type="Proteomes" id="UP000681722">
    <property type="component" value="Unassembled WGS sequence"/>
</dbReference>
<dbReference type="InterPro" id="IPR001251">
    <property type="entry name" value="CRAL-TRIO_dom"/>
</dbReference>
<organism evidence="2 4">
    <name type="scientific">Didymodactylos carnosus</name>
    <dbReference type="NCBI Taxonomy" id="1234261"/>
    <lineage>
        <taxon>Eukaryota</taxon>
        <taxon>Metazoa</taxon>
        <taxon>Spiralia</taxon>
        <taxon>Gnathifera</taxon>
        <taxon>Rotifera</taxon>
        <taxon>Eurotatoria</taxon>
        <taxon>Bdelloidea</taxon>
        <taxon>Philodinida</taxon>
        <taxon>Philodinidae</taxon>
        <taxon>Didymodactylos</taxon>
    </lineage>
</organism>
<protein>
    <recommendedName>
        <fullName evidence="1">CRAL-TRIO domain-containing protein</fullName>
    </recommendedName>
</protein>
<dbReference type="EMBL" id="CAJOBC010002496">
    <property type="protein sequence ID" value="CAF3735878.1"/>
    <property type="molecule type" value="Genomic_DNA"/>
</dbReference>
<keyword evidence="4" id="KW-1185">Reference proteome</keyword>
<reference evidence="2" key="1">
    <citation type="submission" date="2021-02" db="EMBL/GenBank/DDBJ databases">
        <authorList>
            <person name="Nowell W R."/>
        </authorList>
    </citation>
    <scope>NUCLEOTIDE SEQUENCE</scope>
</reference>
<dbReference type="SMART" id="SM00516">
    <property type="entry name" value="SEC14"/>
    <property type="match status" value="1"/>
</dbReference>
<dbReference type="PROSITE" id="PS50191">
    <property type="entry name" value="CRAL_TRIO"/>
    <property type="match status" value="1"/>
</dbReference>
<dbReference type="CDD" id="cd00170">
    <property type="entry name" value="SEC14"/>
    <property type="match status" value="1"/>
</dbReference>
<dbReference type="Pfam" id="PF00650">
    <property type="entry name" value="CRAL_TRIO"/>
    <property type="match status" value="1"/>
</dbReference>
<dbReference type="PANTHER" id="PTHR45657">
    <property type="entry name" value="CRAL-TRIO DOMAIN-CONTAINING PROTEIN YKL091C-RELATED"/>
    <property type="match status" value="1"/>
</dbReference>
<gene>
    <name evidence="2" type="ORF">GPM918_LOCUS11771</name>
    <name evidence="3" type="ORF">SRO942_LOCUS11772</name>
</gene>
<sequence length="289" mass="33995">MSSLPFGITQLTLEQQKQFHLVHDQLKPDYTSYIQYKIQLQKDYKTNFHEEEYLKDEEEEWKYEIHRHLRARKWNVADTITSIRNTVQWRIDNRADSMLLESEPTDKLAKAQRAVPFSNHGYAKDNSPLYIEKTGKINVDIILTDFTLEEIIYGHIFIQEFNCQRARDRSKLVSKYVETISTIMDFKGMDLSARKVIHLIKHFLHIDNNYYPERMGKMFVLNTPRIFPIMYNLVRPWLDPVTSSKISILKNEGYETTLLEHIDADQLPSEYGGTCTTCATSPDCIPVYD</sequence>
<dbReference type="Proteomes" id="UP000663829">
    <property type="component" value="Unassembled WGS sequence"/>
</dbReference>
<dbReference type="InterPro" id="IPR051026">
    <property type="entry name" value="PI/PC_transfer"/>
</dbReference>
<dbReference type="SUPFAM" id="SSF46938">
    <property type="entry name" value="CRAL/TRIO N-terminal domain"/>
    <property type="match status" value="1"/>
</dbReference>
<dbReference type="OrthoDB" id="1434354at2759"/>
<dbReference type="AlphaFoldDB" id="A0A814E1Y9"/>
<dbReference type="InterPro" id="IPR036273">
    <property type="entry name" value="CRAL/TRIO_N_dom_sf"/>
</dbReference>
<proteinExistence type="predicted"/>
<name>A0A814E1Y9_9BILA</name>
<dbReference type="SUPFAM" id="SSF52087">
    <property type="entry name" value="CRAL/TRIO domain"/>
    <property type="match status" value="1"/>
</dbReference>
<dbReference type="EMBL" id="CAJNOQ010002496">
    <property type="protein sequence ID" value="CAF0961379.1"/>
    <property type="molecule type" value="Genomic_DNA"/>
</dbReference>
<evidence type="ECO:0000313" key="2">
    <source>
        <dbReference type="EMBL" id="CAF0961379.1"/>
    </source>
</evidence>
<accession>A0A814E1Y9</accession>
<dbReference type="Gene3D" id="3.40.525.10">
    <property type="entry name" value="CRAL-TRIO lipid binding domain"/>
    <property type="match status" value="1"/>
</dbReference>
<evidence type="ECO:0000313" key="3">
    <source>
        <dbReference type="EMBL" id="CAF3735878.1"/>
    </source>
</evidence>
<dbReference type="InterPro" id="IPR036865">
    <property type="entry name" value="CRAL-TRIO_dom_sf"/>
</dbReference>
<comment type="caution">
    <text evidence="2">The sequence shown here is derived from an EMBL/GenBank/DDBJ whole genome shotgun (WGS) entry which is preliminary data.</text>
</comment>
<feature type="domain" description="CRAL-TRIO" evidence="1">
    <location>
        <begin position="107"/>
        <end position="279"/>
    </location>
</feature>
<evidence type="ECO:0000313" key="4">
    <source>
        <dbReference type="Proteomes" id="UP000663829"/>
    </source>
</evidence>